<gene>
    <name evidence="2" type="ORF">AAIG11_02340</name>
</gene>
<feature type="transmembrane region" description="Helical" evidence="1">
    <location>
        <begin position="12"/>
        <end position="31"/>
    </location>
</feature>
<sequence>MKCTFRCRQGAASLFVLLMGTLLILLTLSLLTRQLTEQQAVRSFENRLQAHYLTESGMDLALWQLSEWTDRAVETFLENESYDSWSSALLADHVRHEVIFQLHQINAYRNAPLQQIFEDDPTPHALRMLAEASIDEKEIVITVQGNYGNARVAQRAVVELPVIVDGLLNESVAEGLHVKTMILRSRSQVLATWP</sequence>
<proteinExistence type="predicted"/>
<dbReference type="EMBL" id="JBCITM010000002">
    <property type="protein sequence ID" value="MEN1759301.1"/>
    <property type="molecule type" value="Genomic_DNA"/>
</dbReference>
<dbReference type="RefSeq" id="WP_343184674.1">
    <property type="nucleotide sequence ID" value="NZ_JBCITM010000002.1"/>
</dbReference>
<keyword evidence="1" id="KW-1133">Transmembrane helix</keyword>
<keyword evidence="3" id="KW-1185">Reference proteome</keyword>
<evidence type="ECO:0000313" key="3">
    <source>
        <dbReference type="Proteomes" id="UP001407405"/>
    </source>
</evidence>
<keyword evidence="1" id="KW-0812">Transmembrane</keyword>
<reference evidence="2 3" key="1">
    <citation type="submission" date="2024-04" db="EMBL/GenBank/DDBJ databases">
        <title>Genome sequencing and metabolic network reconstruction of aminoacids and betaine degradation by Anoxynatronum sibiricum.</title>
        <authorList>
            <person name="Detkova E.N."/>
            <person name="Boltjanskaja Y.V."/>
            <person name="Mardanov A.V."/>
            <person name="Kevbrin V."/>
        </authorList>
    </citation>
    <scope>NUCLEOTIDE SEQUENCE [LARGE SCALE GENOMIC DNA]</scope>
    <source>
        <strain evidence="2 3">Z-7981</strain>
    </source>
</reference>
<evidence type="ECO:0000256" key="1">
    <source>
        <dbReference type="SAM" id="Phobius"/>
    </source>
</evidence>
<protein>
    <submittedName>
        <fullName evidence="2">Uncharacterized protein</fullName>
    </submittedName>
</protein>
<evidence type="ECO:0000313" key="2">
    <source>
        <dbReference type="EMBL" id="MEN1759301.1"/>
    </source>
</evidence>
<organism evidence="2 3">
    <name type="scientific">Anoxynatronum sibiricum</name>
    <dbReference type="NCBI Taxonomy" id="210623"/>
    <lineage>
        <taxon>Bacteria</taxon>
        <taxon>Bacillati</taxon>
        <taxon>Bacillota</taxon>
        <taxon>Clostridia</taxon>
        <taxon>Eubacteriales</taxon>
        <taxon>Clostridiaceae</taxon>
        <taxon>Anoxynatronum</taxon>
    </lineage>
</organism>
<keyword evidence="1" id="KW-0472">Membrane</keyword>
<name>A0ABU9VQ44_9CLOT</name>
<comment type="caution">
    <text evidence="2">The sequence shown here is derived from an EMBL/GenBank/DDBJ whole genome shotgun (WGS) entry which is preliminary data.</text>
</comment>
<accession>A0ABU9VQ44</accession>
<dbReference type="Proteomes" id="UP001407405">
    <property type="component" value="Unassembled WGS sequence"/>
</dbReference>